<organism evidence="2 3">
    <name type="scientific">Luteimonas salinisoli</name>
    <dbReference type="NCBI Taxonomy" id="2752307"/>
    <lineage>
        <taxon>Bacteria</taxon>
        <taxon>Pseudomonadati</taxon>
        <taxon>Pseudomonadota</taxon>
        <taxon>Gammaproteobacteria</taxon>
        <taxon>Lysobacterales</taxon>
        <taxon>Lysobacteraceae</taxon>
        <taxon>Luteimonas</taxon>
    </lineage>
</organism>
<comment type="similarity">
    <text evidence="1">Belongs to the BolA/IbaG family.</text>
</comment>
<evidence type="ECO:0000313" key="2">
    <source>
        <dbReference type="EMBL" id="NZA28451.1"/>
    </source>
</evidence>
<dbReference type="AlphaFoldDB" id="A0A853JGC4"/>
<dbReference type="Proteomes" id="UP000578091">
    <property type="component" value="Unassembled WGS sequence"/>
</dbReference>
<proteinExistence type="inferred from homology"/>
<dbReference type="PIRSF" id="PIRSF003113">
    <property type="entry name" value="BolA"/>
    <property type="match status" value="1"/>
</dbReference>
<dbReference type="InterPro" id="IPR036065">
    <property type="entry name" value="BolA-like_sf"/>
</dbReference>
<name>A0A853JGC4_9GAMM</name>
<dbReference type="GO" id="GO:0016226">
    <property type="term" value="P:iron-sulfur cluster assembly"/>
    <property type="evidence" value="ECO:0007669"/>
    <property type="project" value="TreeGrafter"/>
</dbReference>
<dbReference type="EMBL" id="JACCKA010000093">
    <property type="protein sequence ID" value="NZA28451.1"/>
    <property type="molecule type" value="Genomic_DNA"/>
</dbReference>
<reference evidence="2 3" key="1">
    <citation type="submission" date="2020-07" db="EMBL/GenBank/DDBJ databases">
        <title>Luteimonas sp. SJ-92.</title>
        <authorList>
            <person name="Huang X.-X."/>
            <person name="Xu L."/>
            <person name="Sun J.-Q."/>
        </authorList>
    </citation>
    <scope>NUCLEOTIDE SEQUENCE [LARGE SCALE GENOMIC DNA]</scope>
    <source>
        <strain evidence="2 3">SJ-92</strain>
    </source>
</reference>
<dbReference type="Pfam" id="PF01722">
    <property type="entry name" value="BolA"/>
    <property type="match status" value="1"/>
</dbReference>
<dbReference type="PANTHER" id="PTHR46230">
    <property type="match status" value="1"/>
</dbReference>
<evidence type="ECO:0000256" key="1">
    <source>
        <dbReference type="RuleBase" id="RU003860"/>
    </source>
</evidence>
<dbReference type="InterPro" id="IPR002634">
    <property type="entry name" value="BolA"/>
</dbReference>
<accession>A0A853JGC4</accession>
<dbReference type="PANTHER" id="PTHR46230:SF7">
    <property type="entry name" value="BOLA-LIKE PROTEIN 1"/>
    <property type="match status" value="1"/>
</dbReference>
<comment type="caution">
    <text evidence="2">The sequence shown here is derived from an EMBL/GenBank/DDBJ whole genome shotgun (WGS) entry which is preliminary data.</text>
</comment>
<gene>
    <name evidence="2" type="ORF">H0E84_18915</name>
</gene>
<dbReference type="SUPFAM" id="SSF82657">
    <property type="entry name" value="BolA-like"/>
    <property type="match status" value="1"/>
</dbReference>
<keyword evidence="3" id="KW-1185">Reference proteome</keyword>
<evidence type="ECO:0000313" key="3">
    <source>
        <dbReference type="Proteomes" id="UP000578091"/>
    </source>
</evidence>
<sequence length="83" mass="9019">MRAALEAAFGPDRLQIRDDSHRHAGHAGAQDGRGHFHVEIVSAAFAGLSPIQRHRAVYAALGELMTTDIHALQIRAQAPTEQE</sequence>
<protein>
    <submittedName>
        <fullName evidence="2">BolA family transcriptional regulator</fullName>
    </submittedName>
</protein>
<dbReference type="Gene3D" id="3.30.300.90">
    <property type="entry name" value="BolA-like"/>
    <property type="match status" value="1"/>
</dbReference>